<dbReference type="PANTHER" id="PTHR40658:SF4">
    <property type="entry name" value="HYPOTHETICAL CYTOSOLIC PROTEIN"/>
    <property type="match status" value="1"/>
</dbReference>
<gene>
    <name evidence="1" type="ORF">J4G78_11745</name>
</gene>
<dbReference type="Gene3D" id="1.20.120.450">
    <property type="entry name" value="dinb family like domain"/>
    <property type="match status" value="1"/>
</dbReference>
<dbReference type="PANTHER" id="PTHR40658">
    <property type="match status" value="1"/>
</dbReference>
<keyword evidence="2" id="KW-1185">Reference proteome</keyword>
<dbReference type="Proteomes" id="UP000663923">
    <property type="component" value="Chromosome"/>
</dbReference>
<name>A0ABX7T4K3_9SPHN</name>
<dbReference type="InterPro" id="IPR034660">
    <property type="entry name" value="DinB/YfiT-like"/>
</dbReference>
<protein>
    <submittedName>
        <fullName evidence="1">ClbS/DfsB family four-helix bundle protein</fullName>
    </submittedName>
</protein>
<dbReference type="RefSeq" id="WP_207986743.1">
    <property type="nucleotide sequence ID" value="NZ_CP071794.1"/>
</dbReference>
<organism evidence="1 2">
    <name type="scientific">Parasphingorhabdus cellanae</name>
    <dbReference type="NCBI Taxonomy" id="2806553"/>
    <lineage>
        <taxon>Bacteria</taxon>
        <taxon>Pseudomonadati</taxon>
        <taxon>Pseudomonadota</taxon>
        <taxon>Alphaproteobacteria</taxon>
        <taxon>Sphingomonadales</taxon>
        <taxon>Sphingomonadaceae</taxon>
        <taxon>Parasphingorhabdus</taxon>
    </lineage>
</organism>
<dbReference type="InterPro" id="IPR012550">
    <property type="entry name" value="DUF1706"/>
</dbReference>
<sequence length="164" mass="19095">MAAENKSELHQITRAEYQKLERLISAIDSQTALHKDEENTSIKDVISHRAHWIALFFNWYSDGMAGKTVYFPAKGYKWNDLKRYNAELRKKQADISWDEAVLALKKSYEKLLDFIETHSDRDLYDGPMKGANNKWTPGRWAEAAGASHFRSASKYVRVRLRELK</sequence>
<accession>A0ABX7T4K3</accession>
<evidence type="ECO:0000313" key="1">
    <source>
        <dbReference type="EMBL" id="QTD54913.1"/>
    </source>
</evidence>
<dbReference type="EMBL" id="CP071794">
    <property type="protein sequence ID" value="QTD54913.1"/>
    <property type="molecule type" value="Genomic_DNA"/>
</dbReference>
<reference evidence="1 2" key="1">
    <citation type="submission" date="2021-03" db="EMBL/GenBank/DDBJ databases">
        <title>Complete genome of Parasphingorhabdus_sp.JHSY0214.</title>
        <authorList>
            <person name="Yoo J.H."/>
            <person name="Bae J.W."/>
        </authorList>
    </citation>
    <scope>NUCLEOTIDE SEQUENCE [LARGE SCALE GENOMIC DNA]</scope>
    <source>
        <strain evidence="1 2">JHSY0214</strain>
    </source>
</reference>
<evidence type="ECO:0000313" key="2">
    <source>
        <dbReference type="Proteomes" id="UP000663923"/>
    </source>
</evidence>
<dbReference type="Pfam" id="PF08020">
    <property type="entry name" value="DUF1706"/>
    <property type="match status" value="1"/>
</dbReference>
<proteinExistence type="predicted"/>